<evidence type="ECO:0000313" key="2">
    <source>
        <dbReference type="EMBL" id="QBZ55243.1"/>
    </source>
</evidence>
<gene>
    <name evidence="2" type="ORF">PoMZ_00139</name>
</gene>
<dbReference type="SUPFAM" id="SSF53686">
    <property type="entry name" value="Tryptophan synthase beta subunit-like PLP-dependent enzymes"/>
    <property type="match status" value="1"/>
</dbReference>
<feature type="domain" description="Tryptophan synthase beta chain-like PALP" evidence="1">
    <location>
        <begin position="61"/>
        <end position="363"/>
    </location>
</feature>
<sequence>MPSSEEGLPERPQPDSHVRLNESFHERAIFVNRAATGAAPEVPGDTLKRVQEFHRQLTDFEPTPLVRLIQPEVDAQVFVKDESKRAGHGSFKILGTSWAIYRAVVGKLGLPEEASMQEVAAAARENGVVLYASGEITHGHAVAYMAEQLGIEAKIYMPSDCPLQDKLAVGDQATLVPAGNNLDQALSAAMKDSLGDAKGLLISDCAMEGYEQIPRFIVEGYSTIFTELDEQLEALGVDPSLILVPVGVGSLAQAAVRHYKTERRLAAHRCAIVTVEPQDADCLYLSIRDEQPTEVKPGFTNMHGINCGVVSKIAFPELLHTVDACVTVCVKRADETCREMGRSGVPNGPCGAATLAALWRLQAAVINDGFIAGLFGQHAKVILLNTEGTRFYNMRRDHFRQNCSHYSPPGAVMVRQGSSLIVTAHPTDPGSAICGPAGVGPVRGDADTGTRVHGTGY</sequence>
<evidence type="ECO:0000313" key="3">
    <source>
        <dbReference type="Proteomes" id="UP000294847"/>
    </source>
</evidence>
<dbReference type="PANTHER" id="PTHR42937">
    <property type="match status" value="1"/>
</dbReference>
<accession>A0A4P7MZA7</accession>
<proteinExistence type="predicted"/>
<dbReference type="AlphaFoldDB" id="A0A4P7MZA7"/>
<dbReference type="Gene3D" id="3.40.50.1100">
    <property type="match status" value="2"/>
</dbReference>
<dbReference type="InterPro" id="IPR001926">
    <property type="entry name" value="TrpB-like_PALP"/>
</dbReference>
<reference evidence="2 3" key="1">
    <citation type="journal article" date="2019" name="Mol. Biol. Evol.">
        <title>Blast fungal genomes show frequent chromosomal changes, gene gains and losses, and effector gene turnover.</title>
        <authorList>
            <person name="Gomez Luciano L.B."/>
            <person name="Jason Tsai I."/>
            <person name="Chuma I."/>
            <person name="Tosa Y."/>
            <person name="Chen Y.H."/>
            <person name="Li J.Y."/>
            <person name="Li M.Y."/>
            <person name="Jade Lu M.Y."/>
            <person name="Nakayashiki H."/>
            <person name="Li W.H."/>
        </authorList>
    </citation>
    <scope>NUCLEOTIDE SEQUENCE [LARGE SCALE GENOMIC DNA]</scope>
    <source>
        <strain evidence="2">MZ5-1-6</strain>
    </source>
</reference>
<dbReference type="InterPro" id="IPR036052">
    <property type="entry name" value="TrpB-like_PALP_sf"/>
</dbReference>
<protein>
    <recommendedName>
        <fullName evidence="1">Tryptophan synthase beta chain-like PALP domain-containing protein</fullName>
    </recommendedName>
</protein>
<dbReference type="Pfam" id="PF00291">
    <property type="entry name" value="PALP"/>
    <property type="match status" value="1"/>
</dbReference>
<dbReference type="Proteomes" id="UP000294847">
    <property type="component" value="Chromosome 2"/>
</dbReference>
<dbReference type="PANTHER" id="PTHR42937:SF1">
    <property type="entry name" value="DIAMINOPROPIONATE AMMONIA-LYASE"/>
    <property type="match status" value="1"/>
</dbReference>
<evidence type="ECO:0000259" key="1">
    <source>
        <dbReference type="Pfam" id="PF00291"/>
    </source>
</evidence>
<name>A0A4P7MZA7_PYROR</name>
<organism evidence="2 3">
    <name type="scientific">Pyricularia oryzae</name>
    <name type="common">Rice blast fungus</name>
    <name type="synonym">Magnaporthe oryzae</name>
    <dbReference type="NCBI Taxonomy" id="318829"/>
    <lineage>
        <taxon>Eukaryota</taxon>
        <taxon>Fungi</taxon>
        <taxon>Dikarya</taxon>
        <taxon>Ascomycota</taxon>
        <taxon>Pezizomycotina</taxon>
        <taxon>Sordariomycetes</taxon>
        <taxon>Sordariomycetidae</taxon>
        <taxon>Magnaporthales</taxon>
        <taxon>Pyriculariaceae</taxon>
        <taxon>Pyricularia</taxon>
    </lineage>
</organism>
<dbReference type="EMBL" id="CP034205">
    <property type="protein sequence ID" value="QBZ55243.1"/>
    <property type="molecule type" value="Genomic_DNA"/>
</dbReference>